<dbReference type="InterPro" id="IPR055170">
    <property type="entry name" value="GFO_IDH_MocA-like_dom"/>
</dbReference>
<evidence type="ECO:0000313" key="5">
    <source>
        <dbReference type="EMBL" id="GFH54401.1"/>
    </source>
</evidence>
<dbReference type="Gene3D" id="3.30.360.10">
    <property type="entry name" value="Dihydrodipicolinate Reductase, domain 2"/>
    <property type="match status" value="1"/>
</dbReference>
<feature type="domain" description="GFO/IDH/MocA-like oxidoreductase" evidence="4">
    <location>
        <begin position="132"/>
        <end position="248"/>
    </location>
</feature>
<comment type="caution">
    <text evidence="5">The sequence shown here is derived from an EMBL/GenBank/DDBJ whole genome shotgun (WGS) entry which is preliminary data.</text>
</comment>
<accession>A0AAD3CYB1</accession>
<protein>
    <submittedName>
        <fullName evidence="5">Myo-inositol 2-dehydrogenase</fullName>
    </submittedName>
</protein>
<dbReference type="Pfam" id="PF01408">
    <property type="entry name" value="GFO_IDH_MocA"/>
    <property type="match status" value="1"/>
</dbReference>
<evidence type="ECO:0000259" key="4">
    <source>
        <dbReference type="Pfam" id="PF22725"/>
    </source>
</evidence>
<evidence type="ECO:0000313" key="6">
    <source>
        <dbReference type="Proteomes" id="UP001054902"/>
    </source>
</evidence>
<name>A0AAD3CYB1_9STRA</name>
<dbReference type="InterPro" id="IPR036291">
    <property type="entry name" value="NAD(P)-bd_dom_sf"/>
</dbReference>
<dbReference type="InterPro" id="IPR000683">
    <property type="entry name" value="Gfo/Idh/MocA-like_OxRdtase_N"/>
</dbReference>
<keyword evidence="2" id="KW-0560">Oxidoreductase</keyword>
<dbReference type="PANTHER" id="PTHR42840">
    <property type="entry name" value="NAD(P)-BINDING ROSSMANN-FOLD SUPERFAMILY PROTEIN-RELATED"/>
    <property type="match status" value="1"/>
</dbReference>
<dbReference type="GO" id="GO:0016491">
    <property type="term" value="F:oxidoreductase activity"/>
    <property type="evidence" value="ECO:0007669"/>
    <property type="project" value="UniProtKB-KW"/>
</dbReference>
<sequence>MSRAKVVLVGTGRMGAIRAKILYSNPRVNFCGVVDVNEEAATKLATVFNTKAYTSVSAAMQAVGGLDGVVVCTPTFTHDAVIREAASFGLHIFTEKPVEENEEKVTKLFNICRENNAKLYCGFQRRFDATYKSVADSVRSGKIGKPLSASIFFADHPCPPIEFLLTGGDIFMDLSPHDVDYIRYCLNDEVDSVFATGSSSDEKLKNAGVCDNATMVLSFKTGAIVTLTMSRSASYGYDQRCEIFGTEGLACVNNEHADSSIISNKGGIQQARLKHSFPERFDGAFATEIEMFVDGILHNVAWPISEQDCIAAQKIADAARRSAELHEVIKL</sequence>
<evidence type="ECO:0000256" key="2">
    <source>
        <dbReference type="ARBA" id="ARBA00023002"/>
    </source>
</evidence>
<dbReference type="Proteomes" id="UP001054902">
    <property type="component" value="Unassembled WGS sequence"/>
</dbReference>
<keyword evidence="6" id="KW-1185">Reference proteome</keyword>
<dbReference type="GO" id="GO:0000166">
    <property type="term" value="F:nucleotide binding"/>
    <property type="evidence" value="ECO:0007669"/>
    <property type="project" value="InterPro"/>
</dbReference>
<dbReference type="GO" id="GO:0005737">
    <property type="term" value="C:cytoplasm"/>
    <property type="evidence" value="ECO:0007669"/>
    <property type="project" value="TreeGrafter"/>
</dbReference>
<evidence type="ECO:0000259" key="3">
    <source>
        <dbReference type="Pfam" id="PF01408"/>
    </source>
</evidence>
<organism evidence="5 6">
    <name type="scientific">Chaetoceros tenuissimus</name>
    <dbReference type="NCBI Taxonomy" id="426638"/>
    <lineage>
        <taxon>Eukaryota</taxon>
        <taxon>Sar</taxon>
        <taxon>Stramenopiles</taxon>
        <taxon>Ochrophyta</taxon>
        <taxon>Bacillariophyta</taxon>
        <taxon>Coscinodiscophyceae</taxon>
        <taxon>Chaetocerotophycidae</taxon>
        <taxon>Chaetocerotales</taxon>
        <taxon>Chaetocerotaceae</taxon>
        <taxon>Chaetoceros</taxon>
    </lineage>
</organism>
<dbReference type="GO" id="GO:0006740">
    <property type="term" value="P:NADPH regeneration"/>
    <property type="evidence" value="ECO:0007669"/>
    <property type="project" value="TreeGrafter"/>
</dbReference>
<reference evidence="5 6" key="1">
    <citation type="journal article" date="2021" name="Sci. Rep.">
        <title>The genome of the diatom Chaetoceros tenuissimus carries an ancient integrated fragment of an extant virus.</title>
        <authorList>
            <person name="Hongo Y."/>
            <person name="Kimura K."/>
            <person name="Takaki Y."/>
            <person name="Yoshida Y."/>
            <person name="Baba S."/>
            <person name="Kobayashi G."/>
            <person name="Nagasaki K."/>
            <person name="Hano T."/>
            <person name="Tomaru Y."/>
        </authorList>
    </citation>
    <scope>NUCLEOTIDE SEQUENCE [LARGE SCALE GENOMIC DNA]</scope>
    <source>
        <strain evidence="5 6">NIES-3715</strain>
    </source>
</reference>
<comment type="similarity">
    <text evidence="1">Belongs to the Gfo/Idh/MocA family.</text>
</comment>
<dbReference type="AlphaFoldDB" id="A0AAD3CYB1"/>
<dbReference type="SUPFAM" id="SSF51735">
    <property type="entry name" value="NAD(P)-binding Rossmann-fold domains"/>
    <property type="match status" value="1"/>
</dbReference>
<dbReference type="PANTHER" id="PTHR42840:SF3">
    <property type="entry name" value="BINDING ROSSMANN FOLD OXIDOREDUCTASE, PUTATIVE (AFU_ORTHOLOGUE AFUA_2G10240)-RELATED"/>
    <property type="match status" value="1"/>
</dbReference>
<feature type="domain" description="Gfo/Idh/MocA-like oxidoreductase N-terminal" evidence="3">
    <location>
        <begin position="5"/>
        <end position="122"/>
    </location>
</feature>
<proteinExistence type="inferred from homology"/>
<gene>
    <name evidence="5" type="ORF">CTEN210_10877</name>
</gene>
<dbReference type="Pfam" id="PF22725">
    <property type="entry name" value="GFO_IDH_MocA_C3"/>
    <property type="match status" value="1"/>
</dbReference>
<dbReference type="EMBL" id="BLLK01000047">
    <property type="protein sequence ID" value="GFH54401.1"/>
    <property type="molecule type" value="Genomic_DNA"/>
</dbReference>
<evidence type="ECO:0000256" key="1">
    <source>
        <dbReference type="ARBA" id="ARBA00010928"/>
    </source>
</evidence>
<dbReference type="SUPFAM" id="SSF55347">
    <property type="entry name" value="Glyceraldehyde-3-phosphate dehydrogenase-like, C-terminal domain"/>
    <property type="match status" value="1"/>
</dbReference>
<dbReference type="Gene3D" id="3.40.50.720">
    <property type="entry name" value="NAD(P)-binding Rossmann-like Domain"/>
    <property type="match status" value="1"/>
</dbReference>